<dbReference type="OrthoDB" id="3297532at2"/>
<comment type="caution">
    <text evidence="1">The sequence shown here is derived from an EMBL/GenBank/DDBJ whole genome shotgun (WGS) entry which is preliminary data.</text>
</comment>
<reference evidence="1 2" key="1">
    <citation type="submission" date="2015-10" db="EMBL/GenBank/DDBJ databases">
        <authorList>
            <person name="Gilbert D.G."/>
        </authorList>
    </citation>
    <scope>NUCLEOTIDE SEQUENCE [LARGE SCALE GENOMIC DNA]</scope>
    <source>
        <strain evidence="1 2">NRRL B-16712</strain>
    </source>
</reference>
<evidence type="ECO:0000313" key="1">
    <source>
        <dbReference type="EMBL" id="KUL25216.1"/>
    </source>
</evidence>
<dbReference type="Proteomes" id="UP000053244">
    <property type="component" value="Unassembled WGS sequence"/>
</dbReference>
<evidence type="ECO:0000313" key="2">
    <source>
        <dbReference type="Proteomes" id="UP000053244"/>
    </source>
</evidence>
<organism evidence="1 2">
    <name type="scientific">Actinoplanes awajinensis subsp. mycoplanecinus</name>
    <dbReference type="NCBI Taxonomy" id="135947"/>
    <lineage>
        <taxon>Bacteria</taxon>
        <taxon>Bacillati</taxon>
        <taxon>Actinomycetota</taxon>
        <taxon>Actinomycetes</taxon>
        <taxon>Micromonosporales</taxon>
        <taxon>Micromonosporaceae</taxon>
        <taxon>Actinoplanes</taxon>
    </lineage>
</organism>
<sequence length="125" mass="13272">MINPGTQPIAQASEDLAAAALDAFLSAVRARIAEVGDLEVLTRVAEIAGEAVRDGAADRDGRYGWDLPYTDGHVVRLLIPGVPLPQMRDDITAEAPCLYVNGAAWWWSDAVGTVAAEGTKVASRR</sequence>
<dbReference type="RefSeq" id="WP_067703932.1">
    <property type="nucleotide sequence ID" value="NZ_LLZH01000316.1"/>
</dbReference>
<proteinExistence type="predicted"/>
<protein>
    <submittedName>
        <fullName evidence="1">Uncharacterized protein</fullName>
    </submittedName>
</protein>
<dbReference type="EMBL" id="LLZH01000316">
    <property type="protein sequence ID" value="KUL25216.1"/>
    <property type="molecule type" value="Genomic_DNA"/>
</dbReference>
<name>A0A101JE89_9ACTN</name>
<gene>
    <name evidence="1" type="ORF">ADL15_41225</name>
</gene>
<accession>A0A101JE89</accession>
<keyword evidence="2" id="KW-1185">Reference proteome</keyword>
<dbReference type="AlphaFoldDB" id="A0A101JE89"/>